<gene>
    <name evidence="2" type="ORF">CTAYLR_003407</name>
</gene>
<protein>
    <submittedName>
        <fullName evidence="2">Uncharacterized protein</fullName>
    </submittedName>
</protein>
<dbReference type="EMBL" id="JAQMWT010000546">
    <property type="protein sequence ID" value="KAJ8599735.1"/>
    <property type="molecule type" value="Genomic_DNA"/>
</dbReference>
<reference evidence="2" key="1">
    <citation type="submission" date="2023-01" db="EMBL/GenBank/DDBJ databases">
        <title>Metagenome sequencing of chrysophaentin producing Chrysophaeum taylorii.</title>
        <authorList>
            <person name="Davison J."/>
            <person name="Bewley C."/>
        </authorList>
    </citation>
    <scope>NUCLEOTIDE SEQUENCE</scope>
    <source>
        <strain evidence="2">NIES-1699</strain>
    </source>
</reference>
<dbReference type="AlphaFoldDB" id="A0AAD7U7J5"/>
<evidence type="ECO:0000313" key="2">
    <source>
        <dbReference type="EMBL" id="KAJ8599735.1"/>
    </source>
</evidence>
<organism evidence="2 3">
    <name type="scientific">Chrysophaeum taylorii</name>
    <dbReference type="NCBI Taxonomy" id="2483200"/>
    <lineage>
        <taxon>Eukaryota</taxon>
        <taxon>Sar</taxon>
        <taxon>Stramenopiles</taxon>
        <taxon>Ochrophyta</taxon>
        <taxon>Pelagophyceae</taxon>
        <taxon>Pelagomonadales</taxon>
        <taxon>Pelagomonadaceae</taxon>
        <taxon>Chrysophaeum</taxon>
    </lineage>
</organism>
<feature type="chain" id="PRO_5042225239" evidence="1">
    <location>
        <begin position="19"/>
        <end position="221"/>
    </location>
</feature>
<feature type="signal peptide" evidence="1">
    <location>
        <begin position="1"/>
        <end position="18"/>
    </location>
</feature>
<dbReference type="PANTHER" id="PTHR31094:SF2">
    <property type="entry name" value="RIKEN CDNA 2310061I04 GENE"/>
    <property type="match status" value="1"/>
</dbReference>
<keyword evidence="1" id="KW-0732">Signal</keyword>
<sequence>MMTFFLSWALIFGPIVSAFLAPTLDATSEGRRLVAAPTLADTEFDLPGLNEPLATTRRRPPSDFELNLGRSLDAIRSDFPEFMDRELDWDVYARDVQLVDPSGVQVVGLDKFKQILSTIRLMRRMAMDDVSLRFRLRYDWTRRTVVVNWYSTWYWKGTTSHPLRLDAVTYFDLDDDARVQRIQVDRFALNNRGHRLPANSLVATFFAKLQNAGRKAPVPAF</sequence>
<proteinExistence type="predicted"/>
<dbReference type="Gene3D" id="3.10.450.50">
    <property type="match status" value="1"/>
</dbReference>
<comment type="caution">
    <text evidence="2">The sequence shown here is derived from an EMBL/GenBank/DDBJ whole genome shotgun (WGS) entry which is preliminary data.</text>
</comment>
<dbReference type="PANTHER" id="PTHR31094">
    <property type="entry name" value="RIKEN CDNA 2310061I04 GENE"/>
    <property type="match status" value="1"/>
</dbReference>
<dbReference type="Pfam" id="PF10184">
    <property type="entry name" value="DUF2358"/>
    <property type="match status" value="1"/>
</dbReference>
<evidence type="ECO:0000256" key="1">
    <source>
        <dbReference type="SAM" id="SignalP"/>
    </source>
</evidence>
<dbReference type="InterPro" id="IPR032710">
    <property type="entry name" value="NTF2-like_dom_sf"/>
</dbReference>
<dbReference type="Proteomes" id="UP001230188">
    <property type="component" value="Unassembled WGS sequence"/>
</dbReference>
<dbReference type="InterPro" id="IPR018790">
    <property type="entry name" value="DUF2358"/>
</dbReference>
<name>A0AAD7U7J5_9STRA</name>
<keyword evidence="3" id="KW-1185">Reference proteome</keyword>
<evidence type="ECO:0000313" key="3">
    <source>
        <dbReference type="Proteomes" id="UP001230188"/>
    </source>
</evidence>
<dbReference type="SUPFAM" id="SSF54427">
    <property type="entry name" value="NTF2-like"/>
    <property type="match status" value="1"/>
</dbReference>
<accession>A0AAD7U7J5</accession>